<dbReference type="PROSITE" id="PS51257">
    <property type="entry name" value="PROKAR_LIPOPROTEIN"/>
    <property type="match status" value="1"/>
</dbReference>
<feature type="region of interest" description="Disordered" evidence="1">
    <location>
        <begin position="511"/>
        <end position="547"/>
    </location>
</feature>
<evidence type="ECO:0000256" key="2">
    <source>
        <dbReference type="SAM" id="Phobius"/>
    </source>
</evidence>
<organism evidence="3 4">
    <name type="scientific">Candidatus Cardinium hertigii</name>
    <dbReference type="NCBI Taxonomy" id="247481"/>
    <lineage>
        <taxon>Bacteria</taxon>
        <taxon>Pseudomonadati</taxon>
        <taxon>Bacteroidota</taxon>
        <taxon>Cytophagia</taxon>
        <taxon>Cytophagales</taxon>
        <taxon>Amoebophilaceae</taxon>
        <taxon>Candidatus Cardinium</taxon>
    </lineage>
</organism>
<evidence type="ECO:0000313" key="4">
    <source>
        <dbReference type="Proteomes" id="UP000245872"/>
    </source>
</evidence>
<keyword evidence="2" id="KW-1133">Transmembrane helix</keyword>
<evidence type="ECO:0000256" key="1">
    <source>
        <dbReference type="SAM" id="MobiDB-lite"/>
    </source>
</evidence>
<dbReference type="Proteomes" id="UP000245872">
    <property type="component" value="Chromosome"/>
</dbReference>
<evidence type="ECO:0008006" key="5">
    <source>
        <dbReference type="Google" id="ProtNLM"/>
    </source>
</evidence>
<dbReference type="RefSeq" id="WP_109997018.1">
    <property type="nucleotide sequence ID" value="NZ_CP029619.1"/>
</dbReference>
<keyword evidence="2" id="KW-0472">Membrane</keyword>
<keyword evidence="2" id="KW-0812">Transmembrane</keyword>
<dbReference type="EMBL" id="CP029619">
    <property type="protein sequence ID" value="AWN81568.1"/>
    <property type="molecule type" value="Genomic_DNA"/>
</dbReference>
<accession>A0A2Z3L780</accession>
<dbReference type="InterPro" id="IPR011990">
    <property type="entry name" value="TPR-like_helical_dom_sf"/>
</dbReference>
<dbReference type="AlphaFoldDB" id="A0A2Z3L780"/>
<feature type="transmembrane region" description="Helical" evidence="2">
    <location>
        <begin position="12"/>
        <end position="33"/>
    </location>
</feature>
<dbReference type="SUPFAM" id="SSF48452">
    <property type="entry name" value="TPR-like"/>
    <property type="match status" value="1"/>
</dbReference>
<evidence type="ECO:0000313" key="3">
    <source>
        <dbReference type="EMBL" id="AWN81568.1"/>
    </source>
</evidence>
<proteinExistence type="predicted"/>
<feature type="compositionally biased region" description="Polar residues" evidence="1">
    <location>
        <begin position="511"/>
        <end position="523"/>
    </location>
</feature>
<dbReference type="KEGG" id="cher:DK880_00236"/>
<keyword evidence="4" id="KW-1185">Reference proteome</keyword>
<protein>
    <recommendedName>
        <fullName evidence="5">Tetratricopeptide repeat protein</fullName>
    </recommendedName>
</protein>
<sequence length="718" mass="83097">MKNKKNRILYFLLYYFIIVVSIGCNRIAGNLGINKFDMLPPSSEEAARLFEKVKKESLIIICTYGDLEDIKKILNKNMLSDNSCKKDIDVALLNNLYIFQEKKGGNYTYNKSLATWIEKNRQIKVYKRNPTEKAIYYYPYELKDKVYYKLEFYEEGVRANWKTYTKACASLVSYHQQKGVSKADLEESFLSLVKLAKEGTKFARLFLDYTKAIKSIEEPILTEIINNDYFQKSIVLSQHLTIFFIQIGEMEHAKNFSVITEKLLNGVKKNALPCHNFDQACNLEACISHHNWNYGLIMLHEHSYKEAEKYFIKVYNMNKNDAECIKTLFSVYCKLDARKAWAWCDAHPDVFRCAKILRNIAENTKLPSCEEVKEFSYTDMTSIIMTALLYTDNEKQEADYKDLIKTKILADKREFRKLPDEIQIKIKLADAYSNIYDKNLKEHLKKLSSVGRVDLLYRTSIIYANSGHYNEALECIKIAMQDDLSNRLLLDQKEILENSLIAPTQKALESTSITHETTAQLPTQPAIIRNKQKSKKENTESDVPLSTEEAFATNDSQKIHQYFQKIKREISKQEVLNPLESSNSNAHKIGWLIDDKKTPIQYAQAIRIGYTLFAAIHPNLEEELKNNNSLGRWKGVLNKGYVNAKKGDIGIKGLGNKIYEAKDLSAVTEGIRLIASKEYINESRNKLMLFDKILNHNEVPRYLVKCSFEEIPCPNYYE</sequence>
<reference evidence="3 4" key="1">
    <citation type="submission" date="2018-05" db="EMBL/GenBank/DDBJ databases">
        <title>Candidatus Cardinium hertigii Genome Assembly.</title>
        <authorList>
            <person name="Showmaker K.C."/>
            <person name="Walden K.O."/>
            <person name="Fields C.J."/>
            <person name="Lambert K.N."/>
            <person name="Hudson M.E."/>
        </authorList>
    </citation>
    <scope>NUCLEOTIDE SEQUENCE [LARGE SCALE GENOMIC DNA]</scope>
    <source>
        <strain evidence="4">cHgTN10</strain>
    </source>
</reference>
<name>A0A2Z3L780_9BACT</name>
<gene>
    <name evidence="3" type="ORF">DK880_00236</name>
</gene>